<comment type="catalytic activity">
    <reaction evidence="1">
        <text>S-ubiquitinyl-[E2 ubiquitin-conjugating enzyme]-L-cysteine + [acceptor protein]-L-lysine = [E2 ubiquitin-conjugating enzyme]-L-cysteine + N(6)-ubiquitinyl-[acceptor protein]-L-lysine.</text>
        <dbReference type="EC" id="2.3.2.27"/>
    </reaction>
</comment>
<dbReference type="PRINTS" id="PR01415">
    <property type="entry name" value="ANKYRIN"/>
</dbReference>
<evidence type="ECO:0000256" key="4">
    <source>
        <dbReference type="ARBA" id="ARBA00022679"/>
    </source>
</evidence>
<dbReference type="SMART" id="SM00248">
    <property type="entry name" value="ANK"/>
    <property type="match status" value="5"/>
</dbReference>
<comment type="pathway">
    <text evidence="2">Protein modification; protein ubiquitination.</text>
</comment>
<evidence type="ECO:0000256" key="5">
    <source>
        <dbReference type="ARBA" id="ARBA00022723"/>
    </source>
</evidence>
<dbReference type="Gene3D" id="1.25.40.20">
    <property type="entry name" value="Ankyrin repeat-containing domain"/>
    <property type="match status" value="2"/>
</dbReference>
<feature type="repeat" description="ANK" evidence="11">
    <location>
        <begin position="180"/>
        <end position="212"/>
    </location>
</feature>
<protein>
    <recommendedName>
        <fullName evidence="3">RING-type E3 ubiquitin transferase</fullName>
        <ecNumber evidence="3">2.3.2.27</ecNumber>
    </recommendedName>
</protein>
<reference evidence="15" key="2">
    <citation type="submission" date="2021-05" db="UniProtKB">
        <authorList>
            <consortium name="EnsemblPlants"/>
        </authorList>
    </citation>
    <scope>IDENTIFICATION</scope>
    <source>
        <strain evidence="15">subsp. malaccensis</strain>
    </source>
</reference>
<keyword evidence="6" id="KW-0677">Repeat</keyword>
<dbReference type="PROSITE" id="PS50089">
    <property type="entry name" value="ZF_RING_2"/>
    <property type="match status" value="1"/>
</dbReference>
<keyword evidence="8" id="KW-0833">Ubl conjugation pathway</keyword>
<dbReference type="Gene3D" id="3.30.40.10">
    <property type="entry name" value="Zinc/RING finger domain, C3HC4 (zinc finger)"/>
    <property type="match status" value="1"/>
</dbReference>
<evidence type="ECO:0000256" key="11">
    <source>
        <dbReference type="PROSITE-ProRule" id="PRU00023"/>
    </source>
</evidence>
<evidence type="ECO:0000256" key="12">
    <source>
        <dbReference type="PROSITE-ProRule" id="PRU00175"/>
    </source>
</evidence>
<dbReference type="PROSITE" id="PS50297">
    <property type="entry name" value="ANK_REP_REGION"/>
    <property type="match status" value="5"/>
</dbReference>
<dbReference type="OMA" id="DHEFCTH"/>
<dbReference type="EMBL" id="HG996468">
    <property type="protein sequence ID" value="CAG1849173.1"/>
    <property type="molecule type" value="Genomic_DNA"/>
</dbReference>
<dbReference type="FunCoup" id="A0A804I8H2">
    <property type="interactions" value="1460"/>
</dbReference>
<dbReference type="Proteomes" id="UP000012960">
    <property type="component" value="Unplaced"/>
</dbReference>
<name>A0A804I8H2_MUSAM</name>
<evidence type="ECO:0000313" key="14">
    <source>
        <dbReference type="EMBL" id="CAG1849173.1"/>
    </source>
</evidence>
<dbReference type="InterPro" id="IPR017907">
    <property type="entry name" value="Znf_RING_CS"/>
</dbReference>
<evidence type="ECO:0000256" key="6">
    <source>
        <dbReference type="ARBA" id="ARBA00022737"/>
    </source>
</evidence>
<dbReference type="PROSITE" id="PS50088">
    <property type="entry name" value="ANK_REPEAT"/>
    <property type="match status" value="5"/>
</dbReference>
<dbReference type="InterPro" id="IPR036770">
    <property type="entry name" value="Ankyrin_rpt-contain_sf"/>
</dbReference>
<organism evidence="15 16">
    <name type="scientific">Musa acuminata subsp. malaccensis</name>
    <name type="common">Wild banana</name>
    <name type="synonym">Musa malaccensis</name>
    <dbReference type="NCBI Taxonomy" id="214687"/>
    <lineage>
        <taxon>Eukaryota</taxon>
        <taxon>Viridiplantae</taxon>
        <taxon>Streptophyta</taxon>
        <taxon>Embryophyta</taxon>
        <taxon>Tracheophyta</taxon>
        <taxon>Spermatophyta</taxon>
        <taxon>Magnoliopsida</taxon>
        <taxon>Liliopsida</taxon>
        <taxon>Zingiberales</taxon>
        <taxon>Musaceae</taxon>
        <taxon>Musa</taxon>
    </lineage>
</organism>
<feature type="repeat" description="ANK" evidence="11">
    <location>
        <begin position="50"/>
        <end position="82"/>
    </location>
</feature>
<keyword evidence="5" id="KW-0479">Metal-binding</keyword>
<dbReference type="PANTHER" id="PTHR24120:SF4">
    <property type="entry name" value="GH07239P"/>
    <property type="match status" value="1"/>
</dbReference>
<gene>
    <name evidence="14" type="ORF">GSMUA_207590.1</name>
</gene>
<dbReference type="Pfam" id="PF00023">
    <property type="entry name" value="Ank"/>
    <property type="match status" value="1"/>
</dbReference>
<evidence type="ECO:0000256" key="10">
    <source>
        <dbReference type="ARBA" id="ARBA00023043"/>
    </source>
</evidence>
<evidence type="ECO:0000256" key="2">
    <source>
        <dbReference type="ARBA" id="ARBA00004906"/>
    </source>
</evidence>
<evidence type="ECO:0000313" key="15">
    <source>
        <dbReference type="EnsemblPlants" id="Ma03_p04740.1"/>
    </source>
</evidence>
<sequence length="504" mass="54537">MGFLSIMGNSFGCSASGERLVSAARDGDLQEAKALLEYNPRLARYSTFGVRNSPLHYSAAQGHHEIVSLLIESGVDINLRNISGQTALMQACQYGHWEVVQTLMLFKANIHRTDYLNGGTALHLAALNGHTRCVRLLLTDYVPSIPEFWNMMRGKSTHESSIPDFDKSSLSKLVNQKADGGITALHMAALNGHAETMHLLLDLGASVSQVTVEDGSTIDLIGAGSSPLHYASCGGSAVCCEVLIARGASLDAENSNGIDTLSDSLDFNQILMKVQIDDTFPCWTPLMVARSWHRNWLEGILSNQPDHRVKILPSPYMSLPLMSIMRIAREFGWRSTIQSPACIDPCVVCLERRCTVAAEGCNHEFCTRCALYLCSTNSTSTILSLPPGSIPCPLCRHAIVSFAKIPGMSPMRELPRTSLSLSLCATCPAADGSDSTTPMATQLCKPDFHCTRIPPLGSSSFCMGVPETSSCLMRCSRSLRRSASQGEGRGRSCLFALSHIADSS</sequence>
<evidence type="ECO:0000256" key="9">
    <source>
        <dbReference type="ARBA" id="ARBA00022833"/>
    </source>
</evidence>
<evidence type="ECO:0000256" key="3">
    <source>
        <dbReference type="ARBA" id="ARBA00012483"/>
    </source>
</evidence>
<keyword evidence="16" id="KW-1185">Reference proteome</keyword>
<dbReference type="PROSITE" id="PS00518">
    <property type="entry name" value="ZF_RING_1"/>
    <property type="match status" value="1"/>
</dbReference>
<dbReference type="InterPro" id="IPR002110">
    <property type="entry name" value="Ankyrin_rpt"/>
</dbReference>
<proteinExistence type="predicted"/>
<feature type="repeat" description="ANK" evidence="11">
    <location>
        <begin position="117"/>
        <end position="138"/>
    </location>
</feature>
<dbReference type="SUPFAM" id="SSF57850">
    <property type="entry name" value="RING/U-box"/>
    <property type="match status" value="1"/>
</dbReference>
<keyword evidence="7 12" id="KW-0863">Zinc-finger</keyword>
<dbReference type="PANTHER" id="PTHR24120">
    <property type="entry name" value="GH07239P"/>
    <property type="match status" value="1"/>
</dbReference>
<dbReference type="Gramene" id="Ma03_t04740.1">
    <property type="protein sequence ID" value="Ma03_p04740.1"/>
    <property type="gene ID" value="Ma03_g04740"/>
</dbReference>
<dbReference type="GO" id="GO:0008270">
    <property type="term" value="F:zinc ion binding"/>
    <property type="evidence" value="ECO:0007669"/>
    <property type="project" value="UniProtKB-KW"/>
</dbReference>
<dbReference type="SUPFAM" id="SSF48403">
    <property type="entry name" value="Ankyrin repeat"/>
    <property type="match status" value="1"/>
</dbReference>
<dbReference type="OrthoDB" id="20872at2759"/>
<feature type="repeat" description="ANK" evidence="11">
    <location>
        <begin position="223"/>
        <end position="255"/>
    </location>
</feature>
<dbReference type="AlphaFoldDB" id="A0A804I8H2"/>
<keyword evidence="4" id="KW-0808">Transferase</keyword>
<keyword evidence="10 11" id="KW-0040">ANK repeat</keyword>
<feature type="repeat" description="ANK" evidence="11">
    <location>
        <begin position="83"/>
        <end position="115"/>
    </location>
</feature>
<reference evidence="14" key="1">
    <citation type="submission" date="2021-03" db="EMBL/GenBank/DDBJ databases">
        <authorList>
            <consortium name="Genoscope - CEA"/>
            <person name="William W."/>
        </authorList>
    </citation>
    <scope>NUCLEOTIDE SEQUENCE</scope>
    <source>
        <strain evidence="14">Doubled-haploid Pahang</strain>
    </source>
</reference>
<dbReference type="GO" id="GO:0061630">
    <property type="term" value="F:ubiquitin protein ligase activity"/>
    <property type="evidence" value="ECO:0007669"/>
    <property type="project" value="UniProtKB-EC"/>
</dbReference>
<evidence type="ECO:0000313" key="16">
    <source>
        <dbReference type="Proteomes" id="UP000012960"/>
    </source>
</evidence>
<keyword evidence="9" id="KW-0862">Zinc</keyword>
<evidence type="ECO:0000256" key="1">
    <source>
        <dbReference type="ARBA" id="ARBA00000900"/>
    </source>
</evidence>
<dbReference type="InterPro" id="IPR056760">
    <property type="entry name" value="RING_XB3-like"/>
</dbReference>
<dbReference type="SMART" id="SM00184">
    <property type="entry name" value="RING"/>
    <property type="match status" value="1"/>
</dbReference>
<dbReference type="InterPro" id="IPR013083">
    <property type="entry name" value="Znf_RING/FYVE/PHD"/>
</dbReference>
<dbReference type="Pfam" id="PF24921">
    <property type="entry name" value="RING_XB3-XBAT31"/>
    <property type="match status" value="1"/>
</dbReference>
<evidence type="ECO:0000259" key="13">
    <source>
        <dbReference type="PROSITE" id="PS50089"/>
    </source>
</evidence>
<feature type="domain" description="RING-type" evidence="13">
    <location>
        <begin position="346"/>
        <end position="396"/>
    </location>
</feature>
<accession>A0A804I8H2</accession>
<dbReference type="Pfam" id="PF12796">
    <property type="entry name" value="Ank_2"/>
    <property type="match status" value="2"/>
</dbReference>
<dbReference type="EC" id="2.3.2.27" evidence="3"/>
<dbReference type="InterPro" id="IPR001841">
    <property type="entry name" value="Znf_RING"/>
</dbReference>
<evidence type="ECO:0000256" key="8">
    <source>
        <dbReference type="ARBA" id="ARBA00022786"/>
    </source>
</evidence>
<dbReference type="EnsemblPlants" id="Ma03_t04740.1">
    <property type="protein sequence ID" value="Ma03_p04740.1"/>
    <property type="gene ID" value="Ma03_g04740"/>
</dbReference>
<evidence type="ECO:0000256" key="7">
    <source>
        <dbReference type="ARBA" id="ARBA00022771"/>
    </source>
</evidence>